<gene>
    <name evidence="2" type="ORF">PAHAL_9G227900</name>
</gene>
<dbReference type="Proteomes" id="UP000243499">
    <property type="component" value="Chromosome 9"/>
</dbReference>
<feature type="region of interest" description="Disordered" evidence="1">
    <location>
        <begin position="1"/>
        <end position="27"/>
    </location>
</feature>
<dbReference type="AlphaFoldDB" id="A0A2S3ILM5"/>
<proteinExistence type="predicted"/>
<protein>
    <submittedName>
        <fullName evidence="2">Uncharacterized protein</fullName>
    </submittedName>
</protein>
<evidence type="ECO:0000256" key="1">
    <source>
        <dbReference type="SAM" id="MobiDB-lite"/>
    </source>
</evidence>
<evidence type="ECO:0000313" key="2">
    <source>
        <dbReference type="EMBL" id="PAN46968.1"/>
    </source>
</evidence>
<dbReference type="EMBL" id="CM008054">
    <property type="protein sequence ID" value="PAN46968.1"/>
    <property type="molecule type" value="Genomic_DNA"/>
</dbReference>
<sequence>MVSLLSMGTSRGGGGRRRVGAGSDGGAAAPVKQLLRRLLRCRLSAGRPGRAAVRFGYDLQSYSRNFDDGIGSSGHRF</sequence>
<accession>A0A2S3ILM5</accession>
<reference evidence="2" key="1">
    <citation type="submission" date="2018-04" db="EMBL/GenBank/DDBJ databases">
        <title>WGS assembly of Panicum hallii.</title>
        <authorList>
            <person name="Lovell J."/>
            <person name="Jenkins J."/>
            <person name="Lowry D."/>
            <person name="Mamidi S."/>
            <person name="Sreedasyam A."/>
            <person name="Weng X."/>
            <person name="Barry K."/>
            <person name="Bonette J."/>
            <person name="Campitelli B."/>
            <person name="Daum C."/>
            <person name="Gordon S."/>
            <person name="Gould B."/>
            <person name="Lipzen A."/>
            <person name="Macqueen A."/>
            <person name="Palacio-Mejia J."/>
            <person name="Plott C."/>
            <person name="Shakirov E."/>
            <person name="Shu S."/>
            <person name="Yoshinaga Y."/>
            <person name="Zane M."/>
            <person name="Rokhsar D."/>
            <person name="Grimwood J."/>
            <person name="Schmutz J."/>
            <person name="Juenger T."/>
        </authorList>
    </citation>
    <scope>NUCLEOTIDE SEQUENCE [LARGE SCALE GENOMIC DNA]</scope>
    <source>
        <strain evidence="2">FIL2</strain>
    </source>
</reference>
<dbReference type="Gramene" id="PAN46968">
    <property type="protein sequence ID" value="PAN46968"/>
    <property type="gene ID" value="PAHAL_9G227900"/>
</dbReference>
<name>A0A2S3ILM5_9POAL</name>
<organism evidence="2">
    <name type="scientific">Panicum hallii</name>
    <dbReference type="NCBI Taxonomy" id="206008"/>
    <lineage>
        <taxon>Eukaryota</taxon>
        <taxon>Viridiplantae</taxon>
        <taxon>Streptophyta</taxon>
        <taxon>Embryophyta</taxon>
        <taxon>Tracheophyta</taxon>
        <taxon>Spermatophyta</taxon>
        <taxon>Magnoliopsida</taxon>
        <taxon>Liliopsida</taxon>
        <taxon>Poales</taxon>
        <taxon>Poaceae</taxon>
        <taxon>PACMAD clade</taxon>
        <taxon>Panicoideae</taxon>
        <taxon>Panicodae</taxon>
        <taxon>Paniceae</taxon>
        <taxon>Panicinae</taxon>
        <taxon>Panicum</taxon>
        <taxon>Panicum sect. Panicum</taxon>
    </lineage>
</organism>